<dbReference type="AlphaFoldDB" id="A0A5B8U9Z0"/>
<evidence type="ECO:0000256" key="1">
    <source>
        <dbReference type="SAM" id="MobiDB-lite"/>
    </source>
</evidence>
<evidence type="ECO:0000313" key="3">
    <source>
        <dbReference type="Proteomes" id="UP000321805"/>
    </source>
</evidence>
<gene>
    <name evidence="2" type="ORF">FSW04_21320</name>
</gene>
<evidence type="ECO:0000313" key="2">
    <source>
        <dbReference type="EMBL" id="QEC49855.1"/>
    </source>
</evidence>
<keyword evidence="3" id="KW-1185">Reference proteome</keyword>
<sequence length="117" mass="12738">MPNSTPYPSISHLGHHAHSHARSNNPLVNYELTGEIRWLDVPLERVVLGVQQTDGHAGAFCGRDVTLDLEPARVYGGRLETLTPGTRIHVKLRLPRDLGGELPDLPSAHSVTVLPGD</sequence>
<dbReference type="EMBL" id="CP042430">
    <property type="protein sequence ID" value="QEC49855.1"/>
    <property type="molecule type" value="Genomic_DNA"/>
</dbReference>
<protein>
    <submittedName>
        <fullName evidence="2">Uncharacterized protein</fullName>
    </submittedName>
</protein>
<accession>A0A5B8U9Z0</accession>
<dbReference type="KEGG" id="bsol:FSW04_21320"/>
<dbReference type="RefSeq" id="WP_146922220.1">
    <property type="nucleotide sequence ID" value="NZ_CP042430.1"/>
</dbReference>
<organism evidence="2 3">
    <name type="scientific">Baekduia soli</name>
    <dbReference type="NCBI Taxonomy" id="496014"/>
    <lineage>
        <taxon>Bacteria</taxon>
        <taxon>Bacillati</taxon>
        <taxon>Actinomycetota</taxon>
        <taxon>Thermoleophilia</taxon>
        <taxon>Solirubrobacterales</taxon>
        <taxon>Baekduiaceae</taxon>
        <taxon>Baekduia</taxon>
    </lineage>
</organism>
<reference evidence="2 3" key="1">
    <citation type="journal article" date="2018" name="J. Microbiol.">
        <title>Baekduia soli gen. nov., sp. nov., a novel bacterium isolated from the soil of Baekdu Mountain and proposal of a novel family name, Baekduiaceae fam. nov.</title>
        <authorList>
            <person name="An D.S."/>
            <person name="Siddiqi M.Z."/>
            <person name="Kim K.H."/>
            <person name="Yu H.S."/>
            <person name="Im W.T."/>
        </authorList>
    </citation>
    <scope>NUCLEOTIDE SEQUENCE [LARGE SCALE GENOMIC DNA]</scope>
    <source>
        <strain evidence="2 3">BR7-21</strain>
    </source>
</reference>
<feature type="region of interest" description="Disordered" evidence="1">
    <location>
        <begin position="1"/>
        <end position="21"/>
    </location>
</feature>
<name>A0A5B8U9Z0_9ACTN</name>
<proteinExistence type="predicted"/>
<dbReference type="Proteomes" id="UP000321805">
    <property type="component" value="Chromosome"/>
</dbReference>